<dbReference type="EMBL" id="FPHD01000020">
    <property type="protein sequence ID" value="SFV52599.1"/>
    <property type="molecule type" value="Genomic_DNA"/>
</dbReference>
<dbReference type="AlphaFoldDB" id="A0A1W1BGK1"/>
<evidence type="ECO:0000259" key="4">
    <source>
        <dbReference type="PROSITE" id="PS50110"/>
    </source>
</evidence>
<keyword evidence="3" id="KW-1133">Transmembrane helix</keyword>
<dbReference type="SUPFAM" id="SSF55874">
    <property type="entry name" value="ATPase domain of HSP90 chaperone/DNA topoisomerase II/histidine kinase"/>
    <property type="match status" value="1"/>
</dbReference>
<proteinExistence type="predicted"/>
<evidence type="ECO:0000256" key="1">
    <source>
        <dbReference type="ARBA" id="ARBA00022553"/>
    </source>
</evidence>
<keyword evidence="2" id="KW-0902">Two-component regulatory system</keyword>
<sequence length="668" mass="77527">MDRSLHFLLLGILFSSLLPAQSFDDPSDPGSISFFFLFFFLILIFLLYKAVSFYRSQKEKHSHLEVDHTSEATLPDRDQEAEVDAKELIDFLKTNTEHNEIRNRIFRVQDLLDEIHKLVLPAIEKNHIEFIYDIDYNVPIELVGDSLVLQQVLYNLLSHALTCPDACNVLVKFRKKGQEETEKLIIEILSTTASVDHDTLDFPETQKLVEQMQGELFVENREQMGTLYRIALPFLHNEFYQEAYYSLPQTVAGKKILLIEDNLYTKNIISDMFKFFGLAIIVKQYKQLSEIQDFDTYDMIILDVRRLTPVLIRHLEEIKANKKVKLISLETLTNQPSRRTKPHTFIDKCLYKPLTQGMVHELLYEMYVLQPNEHFVIDEGDTAQEIQPKRSGEIVFIEETANIAREDFQDFDNTHVLVVEDNKINQKILQSVLEISKINLTVANHGLEALNYLEKDNTIDMVLMDINMPIMDGYQATKKIRENDLFASLPIVVISALDLRDEIEKMYLAGADAHLTKPFKIGQLYSAFKMFLNHNNTETADDTDIQTVHFTEDKNILDIDKGIASAQNVLSYRDVLRETLVMLKHTDETVKEMIIKKEFNALYEYCVSTVKDSAHIGAVSLNNILNEMIILIQNKEEELLKTYIVLYREEWLKTKRNIELYLKSVKAF</sequence>
<organism evidence="5">
    <name type="scientific">hydrothermal vent metagenome</name>
    <dbReference type="NCBI Taxonomy" id="652676"/>
    <lineage>
        <taxon>unclassified sequences</taxon>
        <taxon>metagenomes</taxon>
        <taxon>ecological metagenomes</taxon>
    </lineage>
</organism>
<gene>
    <name evidence="5" type="ORF">MNB_SV-8-1350</name>
</gene>
<keyword evidence="5" id="KW-0808">Transferase</keyword>
<reference evidence="5" key="1">
    <citation type="submission" date="2016-10" db="EMBL/GenBank/DDBJ databases">
        <authorList>
            <person name="de Groot N.N."/>
        </authorList>
    </citation>
    <scope>NUCLEOTIDE SEQUENCE</scope>
</reference>
<accession>A0A1W1BGK1</accession>
<keyword evidence="3" id="KW-0812">Transmembrane</keyword>
<keyword evidence="1" id="KW-0597">Phosphoprotein</keyword>
<dbReference type="PANTHER" id="PTHR45339">
    <property type="entry name" value="HYBRID SIGNAL TRANSDUCTION HISTIDINE KINASE J"/>
    <property type="match status" value="1"/>
</dbReference>
<dbReference type="SUPFAM" id="SSF52172">
    <property type="entry name" value="CheY-like"/>
    <property type="match status" value="2"/>
</dbReference>
<evidence type="ECO:0000256" key="2">
    <source>
        <dbReference type="ARBA" id="ARBA00023012"/>
    </source>
</evidence>
<evidence type="ECO:0000256" key="3">
    <source>
        <dbReference type="SAM" id="Phobius"/>
    </source>
</evidence>
<dbReference type="Gene3D" id="3.30.565.10">
    <property type="entry name" value="Histidine kinase-like ATPase, C-terminal domain"/>
    <property type="match status" value="1"/>
</dbReference>
<dbReference type="InterPro" id="IPR036890">
    <property type="entry name" value="HATPase_C_sf"/>
</dbReference>
<dbReference type="Gene3D" id="3.40.50.2300">
    <property type="match status" value="2"/>
</dbReference>
<feature type="domain" description="Response regulatory" evidence="4">
    <location>
        <begin position="415"/>
        <end position="532"/>
    </location>
</feature>
<dbReference type="CDD" id="cd17546">
    <property type="entry name" value="REC_hyHK_CKI1_RcsC-like"/>
    <property type="match status" value="1"/>
</dbReference>
<dbReference type="Pfam" id="PF00072">
    <property type="entry name" value="Response_reg"/>
    <property type="match status" value="1"/>
</dbReference>
<dbReference type="SMART" id="SM00448">
    <property type="entry name" value="REC"/>
    <property type="match status" value="1"/>
</dbReference>
<keyword evidence="5" id="KW-0418">Kinase</keyword>
<dbReference type="InterPro" id="IPR001789">
    <property type="entry name" value="Sig_transdc_resp-reg_receiver"/>
</dbReference>
<dbReference type="PROSITE" id="PS50110">
    <property type="entry name" value="RESPONSE_REGULATORY"/>
    <property type="match status" value="1"/>
</dbReference>
<dbReference type="InterPro" id="IPR011006">
    <property type="entry name" value="CheY-like_superfamily"/>
</dbReference>
<name>A0A1W1BGK1_9ZZZZ</name>
<feature type="transmembrane region" description="Helical" evidence="3">
    <location>
        <begin position="32"/>
        <end position="51"/>
    </location>
</feature>
<dbReference type="GO" id="GO:0016301">
    <property type="term" value="F:kinase activity"/>
    <property type="evidence" value="ECO:0007669"/>
    <property type="project" value="UniProtKB-KW"/>
</dbReference>
<evidence type="ECO:0000313" key="5">
    <source>
        <dbReference type="EMBL" id="SFV52599.1"/>
    </source>
</evidence>
<protein>
    <submittedName>
        <fullName evidence="5">Sensory box histidine kinase/response regulator</fullName>
    </submittedName>
</protein>
<keyword evidence="3" id="KW-0472">Membrane</keyword>
<dbReference type="GO" id="GO:0000160">
    <property type="term" value="P:phosphorelay signal transduction system"/>
    <property type="evidence" value="ECO:0007669"/>
    <property type="project" value="UniProtKB-KW"/>
</dbReference>
<dbReference type="PANTHER" id="PTHR45339:SF1">
    <property type="entry name" value="HYBRID SIGNAL TRANSDUCTION HISTIDINE KINASE J"/>
    <property type="match status" value="1"/>
</dbReference>